<dbReference type="HOGENOM" id="CLU_1118720_0_0_12"/>
<sequence>MDKRGRQKGCKGLLALILFTLAAGHLWSGPFWIDLESGGAFTGYNDVQIPSDTGTRFSLADDLDPDAVWFFRLRLGADFGRNSLSFLYAPLRITSNGTVNKDITFRDTLFPAGTNLEGTYTFNSYRLTWSYTLIDERRFRFAAGITGKIRDASIKLKSESDEEIRKNIGFVPLIHLDARWNVAERYSFVISGDGLAAPQGRAEDFMAALLYRPEPDIELRLGYRILEGGADGGGEVYTFGMFHYILAGIRYRI</sequence>
<dbReference type="EMBL" id="CP002116">
    <property type="protein sequence ID" value="ADK80572.1"/>
    <property type="molecule type" value="Genomic_DNA"/>
</dbReference>
<evidence type="ECO:0000313" key="2">
    <source>
        <dbReference type="Proteomes" id="UP000002318"/>
    </source>
</evidence>
<dbReference type="STRING" id="573413.Spirs_1445"/>
<dbReference type="OrthoDB" id="941853at2"/>
<evidence type="ECO:0000313" key="1">
    <source>
        <dbReference type="EMBL" id="ADK80572.1"/>
    </source>
</evidence>
<organism evidence="1 2">
    <name type="scientific">Sediminispirochaeta smaragdinae (strain DSM 11293 / JCM 15392 / SEBR 4228)</name>
    <name type="common">Spirochaeta smaragdinae</name>
    <dbReference type="NCBI Taxonomy" id="573413"/>
    <lineage>
        <taxon>Bacteria</taxon>
        <taxon>Pseudomonadati</taxon>
        <taxon>Spirochaetota</taxon>
        <taxon>Spirochaetia</taxon>
        <taxon>Spirochaetales</taxon>
        <taxon>Spirochaetaceae</taxon>
        <taxon>Sediminispirochaeta</taxon>
    </lineage>
</organism>
<name>E1R537_SEDSS</name>
<protein>
    <recommendedName>
        <fullName evidence="3">Outer membrane protein beta-barrel domain-containing protein</fullName>
    </recommendedName>
</protein>
<keyword evidence="2" id="KW-1185">Reference proteome</keyword>
<dbReference type="eggNOG" id="ENOG502ZBBB">
    <property type="taxonomic scope" value="Bacteria"/>
</dbReference>
<reference evidence="1 2" key="1">
    <citation type="journal article" date="2010" name="Stand. Genomic Sci.">
        <title>Complete genome sequence of Spirochaeta smaragdinae type strain (SEBR 4228).</title>
        <authorList>
            <person name="Mavromatis K."/>
            <person name="Yasawong M."/>
            <person name="Chertkov O."/>
            <person name="Lapidus A."/>
            <person name="Lucas S."/>
            <person name="Nolan M."/>
            <person name="Del Rio T.G."/>
            <person name="Tice H."/>
            <person name="Cheng J.F."/>
            <person name="Pitluck S."/>
            <person name="Liolios K."/>
            <person name="Ivanova N."/>
            <person name="Tapia R."/>
            <person name="Han C."/>
            <person name="Bruce D."/>
            <person name="Goodwin L."/>
            <person name="Pati A."/>
            <person name="Chen A."/>
            <person name="Palaniappan K."/>
            <person name="Land M."/>
            <person name="Hauser L."/>
            <person name="Chang Y.J."/>
            <person name="Jeffries C.D."/>
            <person name="Detter J.C."/>
            <person name="Rohde M."/>
            <person name="Brambilla E."/>
            <person name="Spring S."/>
            <person name="Goker M."/>
            <person name="Sikorski J."/>
            <person name="Woyke T."/>
            <person name="Bristow J."/>
            <person name="Eisen J.A."/>
            <person name="Markowitz V."/>
            <person name="Hugenholtz P."/>
            <person name="Klenk H.P."/>
            <person name="Kyrpides N.C."/>
        </authorList>
    </citation>
    <scope>NUCLEOTIDE SEQUENCE [LARGE SCALE GENOMIC DNA]</scope>
    <source>
        <strain evidence="2">DSM 11293 / JCM 15392 / SEBR 4228</strain>
    </source>
</reference>
<accession>E1R537</accession>
<dbReference type="KEGG" id="ssm:Spirs_1445"/>
<evidence type="ECO:0008006" key="3">
    <source>
        <dbReference type="Google" id="ProtNLM"/>
    </source>
</evidence>
<proteinExistence type="predicted"/>
<gene>
    <name evidence="1" type="ordered locus">Spirs_1445</name>
</gene>
<dbReference type="AlphaFoldDB" id="E1R537"/>
<dbReference type="Proteomes" id="UP000002318">
    <property type="component" value="Chromosome"/>
</dbReference>
<dbReference type="RefSeq" id="WP_013254036.1">
    <property type="nucleotide sequence ID" value="NC_014364.1"/>
</dbReference>